<reference evidence="3" key="1">
    <citation type="journal article" date="2019" name="Nat. Commun.">
        <title>Expansion of phycobilisome linker gene families in mesophilic red algae.</title>
        <authorList>
            <person name="Lee J."/>
            <person name="Kim D."/>
            <person name="Bhattacharya D."/>
            <person name="Yoon H.S."/>
        </authorList>
    </citation>
    <scope>NUCLEOTIDE SEQUENCE [LARGE SCALE GENOMIC DNA]</scope>
    <source>
        <strain evidence="3">CCMP 1328</strain>
    </source>
</reference>
<feature type="region of interest" description="Disordered" evidence="1">
    <location>
        <begin position="1"/>
        <end position="33"/>
    </location>
</feature>
<evidence type="ECO:0000313" key="3">
    <source>
        <dbReference type="Proteomes" id="UP000324585"/>
    </source>
</evidence>
<protein>
    <submittedName>
        <fullName evidence="2">Uncharacterized protein</fullName>
    </submittedName>
</protein>
<evidence type="ECO:0000256" key="1">
    <source>
        <dbReference type="SAM" id="MobiDB-lite"/>
    </source>
</evidence>
<accession>A0A5J4YV02</accession>
<sequence>MEPVLHKHGSRLGQRDAAAMWSKQGSRDVARDKERRLTSADLKEMYAAAPPRAASLRVGQVWGNMSSHAASMSRSVTGMDAQVHAAHDAAAANGSHDAAAAASPRERAEREFMSNSLLSDSLFNRDARNPFEKCGSMDSEEGDSNGSGKEPRARELPQMGVRRAQSESLNDVGMDGNGAKAFNPRDLRFSRKAYRESPHSVLDAAAAAAVVAGASLQASAPPPNDDLRRRSFSDKQMMGWKIQAKRISDLSDWRRSARALSKHNSNLSEKNEDAYELMQEEVESRPGEIGPRLTLDPSTSLLDFAPSVGTSPTMSWFVVVPNAIRGELNQLRMALLAIDALGTGAKESQIKAFFAWFKTLEDMVSVHIEFLDSYLINKIKSRLNEKDAVYVVQDQHDLVMKEVGRIRRCEKLLKERAMDKTVKYLLRAGCVFVSILLETLKEQEVLLIRFETETKQTIWFLDDLRNMRFAQVDYVTDNTQALRAFEWCPTLPRAKKSFPSDNDFDQWKVQMLVVFSKKHYEKRQAALRSALKL</sequence>
<organism evidence="2 3">
    <name type="scientific">Porphyridium purpureum</name>
    <name type="common">Red alga</name>
    <name type="synonym">Porphyridium cruentum</name>
    <dbReference type="NCBI Taxonomy" id="35688"/>
    <lineage>
        <taxon>Eukaryota</taxon>
        <taxon>Rhodophyta</taxon>
        <taxon>Bangiophyceae</taxon>
        <taxon>Porphyridiales</taxon>
        <taxon>Porphyridiaceae</taxon>
        <taxon>Porphyridium</taxon>
    </lineage>
</organism>
<feature type="region of interest" description="Disordered" evidence="1">
    <location>
        <begin position="129"/>
        <end position="160"/>
    </location>
</feature>
<comment type="caution">
    <text evidence="2">The sequence shown here is derived from an EMBL/GenBank/DDBJ whole genome shotgun (WGS) entry which is preliminary data.</text>
</comment>
<dbReference type="AlphaFoldDB" id="A0A5J4YV02"/>
<gene>
    <name evidence="2" type="ORF">FVE85_3031</name>
</gene>
<proteinExistence type="predicted"/>
<dbReference type="EMBL" id="VRMN01000004">
    <property type="protein sequence ID" value="KAA8494790.1"/>
    <property type="molecule type" value="Genomic_DNA"/>
</dbReference>
<name>A0A5J4YV02_PORPP</name>
<dbReference type="Proteomes" id="UP000324585">
    <property type="component" value="Unassembled WGS sequence"/>
</dbReference>
<feature type="compositionally biased region" description="Basic residues" evidence="1">
    <location>
        <begin position="1"/>
        <end position="10"/>
    </location>
</feature>
<keyword evidence="3" id="KW-1185">Reference proteome</keyword>
<feature type="compositionally biased region" description="Low complexity" evidence="1">
    <location>
        <begin position="88"/>
        <end position="102"/>
    </location>
</feature>
<feature type="region of interest" description="Disordered" evidence="1">
    <location>
        <begin position="88"/>
        <end position="111"/>
    </location>
</feature>
<evidence type="ECO:0000313" key="2">
    <source>
        <dbReference type="EMBL" id="KAA8494790.1"/>
    </source>
</evidence>